<dbReference type="InterPro" id="IPR052035">
    <property type="entry name" value="ZnF_BED_domain_contain"/>
</dbReference>
<dbReference type="InParanoid" id="A0A401GUM5"/>
<dbReference type="OrthoDB" id="2794943at2759"/>
<dbReference type="GO" id="GO:0005634">
    <property type="term" value="C:nucleus"/>
    <property type="evidence" value="ECO:0007669"/>
    <property type="project" value="UniProtKB-SubCell"/>
</dbReference>
<feature type="transmembrane region" description="Helical" evidence="6">
    <location>
        <begin position="44"/>
        <end position="66"/>
    </location>
</feature>
<evidence type="ECO:0000256" key="5">
    <source>
        <dbReference type="ARBA" id="ARBA00023242"/>
    </source>
</evidence>
<dbReference type="SUPFAM" id="SSF53098">
    <property type="entry name" value="Ribonuclease H-like"/>
    <property type="match status" value="1"/>
</dbReference>
<keyword evidence="6" id="KW-0812">Transmembrane</keyword>
<dbReference type="PANTHER" id="PTHR46481:SF10">
    <property type="entry name" value="ZINC FINGER BED DOMAIN-CONTAINING PROTEIN 39"/>
    <property type="match status" value="1"/>
</dbReference>
<feature type="transmembrane region" description="Helical" evidence="6">
    <location>
        <begin position="72"/>
        <end position="92"/>
    </location>
</feature>
<dbReference type="RefSeq" id="XP_027616825.1">
    <property type="nucleotide sequence ID" value="XM_027761024.1"/>
</dbReference>
<comment type="caution">
    <text evidence="7">The sequence shown here is derived from an EMBL/GenBank/DDBJ whole genome shotgun (WGS) entry which is preliminary data.</text>
</comment>
<evidence type="ECO:0000256" key="2">
    <source>
        <dbReference type="ARBA" id="ARBA00022723"/>
    </source>
</evidence>
<keyword evidence="3" id="KW-0863">Zinc-finger</keyword>
<dbReference type="GO" id="GO:0008270">
    <property type="term" value="F:zinc ion binding"/>
    <property type="evidence" value="ECO:0007669"/>
    <property type="project" value="UniProtKB-KW"/>
</dbReference>
<dbReference type="AlphaFoldDB" id="A0A401GUM5"/>
<accession>A0A401GUM5</accession>
<evidence type="ECO:0000256" key="4">
    <source>
        <dbReference type="ARBA" id="ARBA00022833"/>
    </source>
</evidence>
<dbReference type="STRING" id="139825.A0A401GUM5"/>
<keyword evidence="2" id="KW-0479">Metal-binding</keyword>
<dbReference type="InterPro" id="IPR012337">
    <property type="entry name" value="RNaseH-like_sf"/>
</dbReference>
<organism evidence="7 8">
    <name type="scientific">Sparassis crispa</name>
    <dbReference type="NCBI Taxonomy" id="139825"/>
    <lineage>
        <taxon>Eukaryota</taxon>
        <taxon>Fungi</taxon>
        <taxon>Dikarya</taxon>
        <taxon>Basidiomycota</taxon>
        <taxon>Agaricomycotina</taxon>
        <taxon>Agaricomycetes</taxon>
        <taxon>Polyporales</taxon>
        <taxon>Sparassidaceae</taxon>
        <taxon>Sparassis</taxon>
    </lineage>
</organism>
<evidence type="ECO:0000256" key="1">
    <source>
        <dbReference type="ARBA" id="ARBA00004123"/>
    </source>
</evidence>
<keyword evidence="4" id="KW-0862">Zinc</keyword>
<comment type="subcellular location">
    <subcellularLocation>
        <location evidence="1">Nucleus</location>
    </subcellularLocation>
</comment>
<evidence type="ECO:0000256" key="6">
    <source>
        <dbReference type="SAM" id="Phobius"/>
    </source>
</evidence>
<keyword evidence="6" id="KW-1133">Transmembrane helix</keyword>
<keyword evidence="5" id="KW-0539">Nucleus</keyword>
<evidence type="ECO:0000256" key="3">
    <source>
        <dbReference type="ARBA" id="ARBA00022771"/>
    </source>
</evidence>
<keyword evidence="8" id="KW-1185">Reference proteome</keyword>
<keyword evidence="6" id="KW-0472">Membrane</keyword>
<gene>
    <name evidence="7" type="ORF">SCP_0804360</name>
</gene>
<dbReference type="PANTHER" id="PTHR46481">
    <property type="entry name" value="ZINC FINGER BED DOMAIN-CONTAINING PROTEIN 4"/>
    <property type="match status" value="1"/>
</dbReference>
<name>A0A401GUM5_9APHY</name>
<sequence>MEVELLRPGTTIPHPTTVSTDIKFLYLKVSKTVREYFKKRNRSIHLAIDGWTAPIVASYLGIVVIWYDMGKIHRAVLEFICLIAKIFISFFFKQYKCKKTVTVAAGTKRKRYQGRTATALVAEQDERTVLEEDDILSPEDDELAQVLEEEDSQLEDDGQAIHDQRIVKTLRERAINEMARKGVVISDRDAKEALGIFLKVAGLAKRVHDSPGTLGEKFKIAIQLDDQLTGEKTTLDHRVPTRWNSDFYCLEAHIYFKVAVQALTSTAVNNLKAFRLMENQWALAERLVTVLPIFDGPTKVFSHADLSLIPDVVPMLEDLEAVTRQRNTSG</sequence>
<protein>
    <submittedName>
        <fullName evidence="7">Uncharacterized protein</fullName>
    </submittedName>
</protein>
<evidence type="ECO:0000313" key="7">
    <source>
        <dbReference type="EMBL" id="GBE85912.1"/>
    </source>
</evidence>
<evidence type="ECO:0000313" key="8">
    <source>
        <dbReference type="Proteomes" id="UP000287166"/>
    </source>
</evidence>
<reference evidence="7 8" key="1">
    <citation type="journal article" date="2018" name="Sci. Rep.">
        <title>Genome sequence of the cauliflower mushroom Sparassis crispa (Hanabiratake) and its association with beneficial usage.</title>
        <authorList>
            <person name="Kiyama R."/>
            <person name="Furutani Y."/>
            <person name="Kawaguchi K."/>
            <person name="Nakanishi T."/>
        </authorList>
    </citation>
    <scope>NUCLEOTIDE SEQUENCE [LARGE SCALE GENOMIC DNA]</scope>
</reference>
<dbReference type="GeneID" id="38782829"/>
<dbReference type="Proteomes" id="UP000287166">
    <property type="component" value="Unassembled WGS sequence"/>
</dbReference>
<dbReference type="EMBL" id="BFAD01000008">
    <property type="protein sequence ID" value="GBE85912.1"/>
    <property type="molecule type" value="Genomic_DNA"/>
</dbReference>
<proteinExistence type="predicted"/>